<dbReference type="PANTHER" id="PTHR12147">
    <property type="entry name" value="METALLOPEPTIDASE M28 FAMILY MEMBER"/>
    <property type="match status" value="1"/>
</dbReference>
<dbReference type="AlphaFoldDB" id="D5HCV5"/>
<dbReference type="EMBL" id="FP565814">
    <property type="protein sequence ID" value="CBH25860.1"/>
    <property type="molecule type" value="Genomic_DNA"/>
</dbReference>
<dbReference type="KEGG" id="srm:SRM_02939"/>
<gene>
    <name evidence="3" type="primary">Iap</name>
    <name evidence="3" type="ordered locus">SRM_02939</name>
</gene>
<dbReference type="HOGENOM" id="CLU_723384_0_0_10"/>
<feature type="region of interest" description="Disordered" evidence="1">
    <location>
        <begin position="35"/>
        <end position="108"/>
    </location>
</feature>
<dbReference type="SUPFAM" id="SSF53187">
    <property type="entry name" value="Zn-dependent exopeptidases"/>
    <property type="match status" value="1"/>
</dbReference>
<dbReference type="SUPFAM" id="SSF50156">
    <property type="entry name" value="PDZ domain-like"/>
    <property type="match status" value="1"/>
</dbReference>
<dbReference type="InterPro" id="IPR007484">
    <property type="entry name" value="Peptidase_M28"/>
</dbReference>
<evidence type="ECO:0000313" key="3">
    <source>
        <dbReference type="EMBL" id="CBH25860.1"/>
    </source>
</evidence>
<dbReference type="InterPro" id="IPR045175">
    <property type="entry name" value="M28_fam"/>
</dbReference>
<dbReference type="Pfam" id="PF13180">
    <property type="entry name" value="PDZ_2"/>
    <property type="match status" value="1"/>
</dbReference>
<evidence type="ECO:0000313" key="4">
    <source>
        <dbReference type="Proteomes" id="UP000000933"/>
    </source>
</evidence>
<dbReference type="Pfam" id="PF04389">
    <property type="entry name" value="Peptidase_M28"/>
    <property type="match status" value="1"/>
</dbReference>
<reference evidence="4" key="2">
    <citation type="submission" date="2010-04" db="EMBL/GenBank/DDBJ databases">
        <title>Genome sequence of Salinibacter ruber M8.</title>
        <authorList>
            <consortium name="Genoscope"/>
        </authorList>
    </citation>
    <scope>NUCLEOTIDE SEQUENCE [LARGE SCALE GENOMIC DNA]</scope>
    <source>
        <strain evidence="4">M8</strain>
    </source>
</reference>
<dbReference type="SMART" id="SM00228">
    <property type="entry name" value="PDZ"/>
    <property type="match status" value="1"/>
</dbReference>
<dbReference type="Proteomes" id="UP000000933">
    <property type="component" value="Chromosome"/>
</dbReference>
<protein>
    <submittedName>
        <fullName evidence="3">Predicted aminopeptidase</fullName>
        <ecNumber evidence="3">3.4.11.-</ecNumber>
    </submittedName>
</protein>
<evidence type="ECO:0000259" key="2">
    <source>
        <dbReference type="SMART" id="SM00228"/>
    </source>
</evidence>
<feature type="compositionally biased region" description="Polar residues" evidence="1">
    <location>
        <begin position="44"/>
        <end position="55"/>
    </location>
</feature>
<feature type="domain" description="PDZ" evidence="2">
    <location>
        <begin position="296"/>
        <end position="373"/>
    </location>
</feature>
<name>D5HCV5_SALRM</name>
<dbReference type="Gene3D" id="2.30.42.10">
    <property type="match status" value="1"/>
</dbReference>
<proteinExistence type="predicted"/>
<dbReference type="EC" id="3.4.11.-" evidence="3"/>
<feature type="compositionally biased region" description="Basic residues" evidence="1">
    <location>
        <begin position="65"/>
        <end position="83"/>
    </location>
</feature>
<sequence>MPGVPSPRRPLLPPRSTTCGSTWAISRPICCGGARRGPKGRASPHSTSCSASENWGSRRGSTAHGRSRLTSRTARIRTHRRDTGRRAPAAMSWRISTGGPGSRSPGDSLIHNGADDNASGVAALLEVAHQLKNSDALSSNVLFVAFSGEELGLYGSKHFVDAMPVPPDQVRYMINLDMVGRLGDSRRLVVSGTGTSPAWASALDAAAEATNITLAEDPSGLGASDHTSFYLDDIPAVHLFTGAHDHYHTPGDDSHRIDYDGLHDVATFAVRLVEALGDDGDLPFTETDNEPQGRRTSFDVTLGVMPDYTFDGTGMRIDAVTEDDGPAARAGLRAGDVVVRVGDVTVDDIYAYMDALGELAPGDATTVVVKRGDQTLKAEVQF</sequence>
<dbReference type="Gene3D" id="3.40.630.10">
    <property type="entry name" value="Zn peptidases"/>
    <property type="match status" value="1"/>
</dbReference>
<dbReference type="InterPro" id="IPR001478">
    <property type="entry name" value="PDZ"/>
</dbReference>
<evidence type="ECO:0000256" key="1">
    <source>
        <dbReference type="SAM" id="MobiDB-lite"/>
    </source>
</evidence>
<dbReference type="GO" id="GO:0006508">
    <property type="term" value="P:proteolysis"/>
    <property type="evidence" value="ECO:0007669"/>
    <property type="project" value="InterPro"/>
</dbReference>
<keyword evidence="3" id="KW-0031">Aminopeptidase</keyword>
<accession>D5HCV5</accession>
<reference evidence="3 4" key="1">
    <citation type="journal article" date="2010" name="ISME J.">
        <title>Fine-scale evolution: genomic, phenotypic and ecological differentiation in two coexisting Salinibacter ruber strains.</title>
        <authorList>
            <person name="Pena A."/>
            <person name="Teeling H."/>
            <person name="Huerta-Cepas J."/>
            <person name="Santos F."/>
            <person name="Yarza P."/>
            <person name="Brito-Echeverria J."/>
            <person name="Lucio M."/>
            <person name="Schmitt-Kopplin P."/>
            <person name="Meseguer I."/>
            <person name="Schenowitz C."/>
            <person name="Dossat C."/>
            <person name="Barbe V."/>
            <person name="Dopazo J."/>
            <person name="Rossello-Mora R."/>
            <person name="Schuler M."/>
            <person name="Glockner F.O."/>
            <person name="Amann R."/>
            <person name="Gabaldon T."/>
            <person name="Anton J."/>
        </authorList>
    </citation>
    <scope>NUCLEOTIDE SEQUENCE [LARGE SCALE GENOMIC DNA]</scope>
    <source>
        <strain evidence="3 4">M8</strain>
    </source>
</reference>
<dbReference type="GO" id="GO:0004177">
    <property type="term" value="F:aminopeptidase activity"/>
    <property type="evidence" value="ECO:0007669"/>
    <property type="project" value="UniProtKB-KW"/>
</dbReference>
<dbReference type="InterPro" id="IPR036034">
    <property type="entry name" value="PDZ_sf"/>
</dbReference>
<keyword evidence="3" id="KW-0378">Hydrolase</keyword>
<dbReference type="PANTHER" id="PTHR12147:SF26">
    <property type="entry name" value="PEPTIDASE M28 DOMAIN-CONTAINING PROTEIN"/>
    <property type="match status" value="1"/>
</dbReference>
<organism evidence="3 4">
    <name type="scientific">Salinibacter ruber (strain M8)</name>
    <dbReference type="NCBI Taxonomy" id="761659"/>
    <lineage>
        <taxon>Bacteria</taxon>
        <taxon>Pseudomonadati</taxon>
        <taxon>Rhodothermota</taxon>
        <taxon>Rhodothermia</taxon>
        <taxon>Rhodothermales</taxon>
        <taxon>Salinibacteraceae</taxon>
        <taxon>Salinibacter</taxon>
    </lineage>
</organism>
<keyword evidence="3" id="KW-0645">Protease</keyword>
<dbReference type="GO" id="GO:0008235">
    <property type="term" value="F:metalloexopeptidase activity"/>
    <property type="evidence" value="ECO:0007669"/>
    <property type="project" value="InterPro"/>
</dbReference>